<dbReference type="Gene3D" id="2.40.100.10">
    <property type="entry name" value="Cyclophilin-like"/>
    <property type="match status" value="1"/>
</dbReference>
<name>A0ABU1CCI4_9GAMM</name>
<comment type="caution">
    <text evidence="5">The sequence shown here is derived from an EMBL/GenBank/DDBJ whole genome shotgun (WGS) entry which is preliminary data.</text>
</comment>
<dbReference type="InterPro" id="IPR010016">
    <property type="entry name" value="PxpB"/>
</dbReference>
<dbReference type="InterPro" id="IPR029000">
    <property type="entry name" value="Cyclophilin-like_dom_sf"/>
</dbReference>
<dbReference type="Gene3D" id="3.30.1360.40">
    <property type="match status" value="1"/>
</dbReference>
<dbReference type="Pfam" id="PF02682">
    <property type="entry name" value="CT_C_D"/>
    <property type="match status" value="1"/>
</dbReference>
<dbReference type="NCBIfam" id="TIGR00370">
    <property type="entry name" value="5-oxoprolinase subunit PxpB"/>
    <property type="match status" value="1"/>
</dbReference>
<evidence type="ECO:0000256" key="1">
    <source>
        <dbReference type="ARBA" id="ARBA00022741"/>
    </source>
</evidence>
<dbReference type="PANTHER" id="PTHR34698">
    <property type="entry name" value="5-OXOPROLINASE SUBUNIT B"/>
    <property type="match status" value="1"/>
</dbReference>
<evidence type="ECO:0000256" key="2">
    <source>
        <dbReference type="ARBA" id="ARBA00022801"/>
    </source>
</evidence>
<dbReference type="SUPFAM" id="SSF50891">
    <property type="entry name" value="Cyclophilin-like"/>
    <property type="match status" value="1"/>
</dbReference>
<gene>
    <name evidence="5" type="primary">pxpB</name>
    <name evidence="5" type="ORF">P8609_05755</name>
</gene>
<sequence length="236" mass="24958">MTSHPACDIEALADDAWLLRFGDRIDPGLNAAVHAMAARLRTLDPPWLRDVVPAFASLGVFFDATEPPARVHAALRALIEDDGAMSLPASAAARFVEIPVCYGGDYGPDLDACAAELGLTPAGLVERHAAGEYTVAMIGFAPGFPYLSGLDPALALPRLATPRARVAAGSVAIGGAQTGIYPRESPGGWRLLGRTPWTLFDPHRNPPARLRPGDRVRFRAIDSNEFARLAAEGAAS</sequence>
<evidence type="ECO:0000259" key="4">
    <source>
        <dbReference type="SMART" id="SM00796"/>
    </source>
</evidence>
<feature type="domain" description="Carboxyltransferase" evidence="4">
    <location>
        <begin position="7"/>
        <end position="210"/>
    </location>
</feature>
<evidence type="ECO:0000256" key="3">
    <source>
        <dbReference type="ARBA" id="ARBA00022840"/>
    </source>
</evidence>
<keyword evidence="2 5" id="KW-0378">Hydrolase</keyword>
<proteinExistence type="predicted"/>
<evidence type="ECO:0000313" key="5">
    <source>
        <dbReference type="EMBL" id="MDR0182477.1"/>
    </source>
</evidence>
<dbReference type="SUPFAM" id="SSF160467">
    <property type="entry name" value="PH0987 N-terminal domain-like"/>
    <property type="match status" value="1"/>
</dbReference>
<organism evidence="5 6">
    <name type="scientific">Lysobacter arvi</name>
    <dbReference type="NCBI Taxonomy" id="3038776"/>
    <lineage>
        <taxon>Bacteria</taxon>
        <taxon>Pseudomonadati</taxon>
        <taxon>Pseudomonadota</taxon>
        <taxon>Gammaproteobacteria</taxon>
        <taxon>Lysobacterales</taxon>
        <taxon>Lysobacteraceae</taxon>
        <taxon>Lysobacter</taxon>
    </lineage>
</organism>
<keyword evidence="3" id="KW-0067">ATP-binding</keyword>
<dbReference type="SMART" id="SM00796">
    <property type="entry name" value="AHS1"/>
    <property type="match status" value="1"/>
</dbReference>
<dbReference type="RefSeq" id="WP_309261616.1">
    <property type="nucleotide sequence ID" value="NZ_JARUHG010000001.1"/>
</dbReference>
<protein>
    <submittedName>
        <fullName evidence="5">5-oxoprolinase subunit PxpB</fullName>
        <ecNumber evidence="5">3.5.2.9</ecNumber>
    </submittedName>
</protein>
<keyword evidence="1" id="KW-0547">Nucleotide-binding</keyword>
<reference evidence="5 6" key="1">
    <citation type="submission" date="2023-04" db="EMBL/GenBank/DDBJ databases">
        <title>Lysobacter sp. strain UC isolated from soil sample.</title>
        <authorList>
            <person name="Choksket S."/>
            <person name="Harshvardhan F."/>
            <person name="Rana R."/>
            <person name="Patil P.B."/>
            <person name="Korpole S."/>
        </authorList>
    </citation>
    <scope>NUCLEOTIDE SEQUENCE [LARGE SCALE GENOMIC DNA]</scope>
    <source>
        <strain evidence="5 6">UC</strain>
    </source>
</reference>
<dbReference type="EMBL" id="JARUHG010000001">
    <property type="protein sequence ID" value="MDR0182477.1"/>
    <property type="molecule type" value="Genomic_DNA"/>
</dbReference>
<keyword evidence="6" id="KW-1185">Reference proteome</keyword>
<accession>A0ABU1CCI4</accession>
<dbReference type="EC" id="3.5.2.9" evidence="5"/>
<dbReference type="GO" id="GO:0017168">
    <property type="term" value="F:5-oxoprolinase (ATP-hydrolyzing) activity"/>
    <property type="evidence" value="ECO:0007669"/>
    <property type="project" value="UniProtKB-EC"/>
</dbReference>
<dbReference type="InterPro" id="IPR003833">
    <property type="entry name" value="CT_C_D"/>
</dbReference>
<dbReference type="PANTHER" id="PTHR34698:SF2">
    <property type="entry name" value="5-OXOPROLINASE SUBUNIT B"/>
    <property type="match status" value="1"/>
</dbReference>
<evidence type="ECO:0000313" key="6">
    <source>
        <dbReference type="Proteomes" id="UP001233535"/>
    </source>
</evidence>
<dbReference type="Proteomes" id="UP001233535">
    <property type="component" value="Unassembled WGS sequence"/>
</dbReference>